<feature type="binding site" evidence="5">
    <location>
        <begin position="127"/>
        <end position="131"/>
    </location>
    <ligand>
        <name>S-adenosyl-L-methionine</name>
        <dbReference type="ChEBI" id="CHEBI:59789"/>
    </ligand>
</feature>
<dbReference type="SUPFAM" id="SSF53335">
    <property type="entry name" value="S-adenosyl-L-methionine-dependent methyltransferases"/>
    <property type="match status" value="1"/>
</dbReference>
<feature type="domain" description="Methyltransferase small" evidence="7">
    <location>
        <begin position="113"/>
        <end position="198"/>
    </location>
</feature>
<feature type="binding site" evidence="5">
    <location>
        <position position="177"/>
    </location>
    <ligand>
        <name>S-adenosyl-L-methionine</name>
        <dbReference type="ChEBI" id="CHEBI:59789"/>
    </ligand>
</feature>
<reference evidence="10" key="1">
    <citation type="journal article" date="2019" name="Int. J. Syst. Evol. Microbiol.">
        <title>The Global Catalogue of Microorganisms (GCM) 10K type strain sequencing project: providing services to taxonomists for standard genome sequencing and annotation.</title>
        <authorList>
            <consortium name="The Broad Institute Genomics Platform"/>
            <consortium name="The Broad Institute Genome Sequencing Center for Infectious Disease"/>
            <person name="Wu L."/>
            <person name="Ma J."/>
        </authorList>
    </citation>
    <scope>NUCLEOTIDE SEQUENCE [LARGE SCALE GENOMIC DNA]</scope>
    <source>
        <strain evidence="10">JCM 12389</strain>
    </source>
</reference>
<evidence type="ECO:0000256" key="4">
    <source>
        <dbReference type="ARBA" id="ARBA00048391"/>
    </source>
</evidence>
<dbReference type="Pfam" id="PF17827">
    <property type="entry name" value="PrmC_N"/>
    <property type="match status" value="1"/>
</dbReference>
<evidence type="ECO:0000256" key="1">
    <source>
        <dbReference type="ARBA" id="ARBA00022603"/>
    </source>
</evidence>
<comment type="similarity">
    <text evidence="5">Belongs to the protein N5-glutamine methyltransferase family. PrmC subfamily.</text>
</comment>
<dbReference type="InterPro" id="IPR050320">
    <property type="entry name" value="N5-glutamine_MTase"/>
</dbReference>
<dbReference type="InterPro" id="IPR004556">
    <property type="entry name" value="HemK-like"/>
</dbReference>
<evidence type="ECO:0000256" key="2">
    <source>
        <dbReference type="ARBA" id="ARBA00022679"/>
    </source>
</evidence>
<feature type="domain" description="Release factor glutamine methyltransferase N-terminal" evidence="8">
    <location>
        <begin position="9"/>
        <end position="78"/>
    </location>
</feature>
<dbReference type="NCBIfam" id="TIGR03534">
    <property type="entry name" value="RF_mod_PrmC"/>
    <property type="match status" value="1"/>
</dbReference>
<dbReference type="PANTHER" id="PTHR18895:SF74">
    <property type="entry name" value="MTRF1L RELEASE FACTOR GLUTAMINE METHYLTRANSFERASE"/>
    <property type="match status" value="1"/>
</dbReference>
<keyword evidence="6" id="KW-0175">Coiled coil</keyword>
<dbReference type="CDD" id="cd02440">
    <property type="entry name" value="AdoMet_MTases"/>
    <property type="match status" value="1"/>
</dbReference>
<name>A0ABP3KYP3_9BACI</name>
<dbReference type="InterPro" id="IPR040758">
    <property type="entry name" value="PrmC_N"/>
</dbReference>
<feature type="coiled-coil region" evidence="6">
    <location>
        <begin position="149"/>
        <end position="176"/>
    </location>
</feature>
<keyword evidence="1 5" id="KW-0489">Methyltransferase</keyword>
<keyword evidence="2 5" id="KW-0808">Transferase</keyword>
<dbReference type="HAMAP" id="MF_02126">
    <property type="entry name" value="RF_methyltr_PrmC"/>
    <property type="match status" value="1"/>
</dbReference>
<dbReference type="EC" id="2.1.1.297" evidence="5"/>
<protein>
    <recommendedName>
        <fullName evidence="5">Release factor glutamine methyltransferase</fullName>
        <shortName evidence="5">RF MTase</shortName>
        <ecNumber evidence="5">2.1.1.297</ecNumber>
    </recommendedName>
    <alternativeName>
        <fullName evidence="5">N5-glutamine methyltransferase PrmC</fullName>
    </alternativeName>
    <alternativeName>
        <fullName evidence="5">Protein-(glutamine-N5) MTase PrmC</fullName>
    </alternativeName>
    <alternativeName>
        <fullName evidence="5">Protein-glutamine N-methyltransferase PrmC</fullName>
    </alternativeName>
</protein>
<dbReference type="PROSITE" id="PS00092">
    <property type="entry name" value="N6_MTASE"/>
    <property type="match status" value="1"/>
</dbReference>
<evidence type="ECO:0000256" key="6">
    <source>
        <dbReference type="SAM" id="Coils"/>
    </source>
</evidence>
<dbReference type="InterPro" id="IPR007848">
    <property type="entry name" value="Small_mtfrase_dom"/>
</dbReference>
<dbReference type="InterPro" id="IPR029063">
    <property type="entry name" value="SAM-dependent_MTases_sf"/>
</dbReference>
<organism evidence="9 10">
    <name type="scientific">Salinibacillus aidingensis</name>
    <dbReference type="NCBI Taxonomy" id="237684"/>
    <lineage>
        <taxon>Bacteria</taxon>
        <taxon>Bacillati</taxon>
        <taxon>Bacillota</taxon>
        <taxon>Bacilli</taxon>
        <taxon>Bacillales</taxon>
        <taxon>Bacillaceae</taxon>
        <taxon>Salinibacillus</taxon>
    </lineage>
</organism>
<evidence type="ECO:0000259" key="8">
    <source>
        <dbReference type="Pfam" id="PF17827"/>
    </source>
</evidence>
<dbReference type="Gene3D" id="3.40.50.150">
    <property type="entry name" value="Vaccinia Virus protein VP39"/>
    <property type="match status" value="1"/>
</dbReference>
<dbReference type="GO" id="GO:0032259">
    <property type="term" value="P:methylation"/>
    <property type="evidence" value="ECO:0007669"/>
    <property type="project" value="UniProtKB-KW"/>
</dbReference>
<evidence type="ECO:0000256" key="3">
    <source>
        <dbReference type="ARBA" id="ARBA00022691"/>
    </source>
</evidence>
<dbReference type="NCBIfam" id="TIGR00536">
    <property type="entry name" value="hemK_fam"/>
    <property type="match status" value="1"/>
</dbReference>
<feature type="binding site" evidence="5">
    <location>
        <position position="194"/>
    </location>
    <ligand>
        <name>S-adenosyl-L-methionine</name>
        <dbReference type="ChEBI" id="CHEBI:59789"/>
    </ligand>
</feature>
<dbReference type="InterPro" id="IPR002052">
    <property type="entry name" value="DNA_methylase_N6_adenine_CS"/>
</dbReference>
<gene>
    <name evidence="5 9" type="primary">prmC</name>
    <name evidence="9" type="ORF">GCM10008986_11230</name>
</gene>
<comment type="catalytic activity">
    <reaction evidence="4 5">
        <text>L-glutaminyl-[peptide chain release factor] + S-adenosyl-L-methionine = N(5)-methyl-L-glutaminyl-[peptide chain release factor] + S-adenosyl-L-homocysteine + H(+)</text>
        <dbReference type="Rhea" id="RHEA:42896"/>
        <dbReference type="Rhea" id="RHEA-COMP:10271"/>
        <dbReference type="Rhea" id="RHEA-COMP:10272"/>
        <dbReference type="ChEBI" id="CHEBI:15378"/>
        <dbReference type="ChEBI" id="CHEBI:30011"/>
        <dbReference type="ChEBI" id="CHEBI:57856"/>
        <dbReference type="ChEBI" id="CHEBI:59789"/>
        <dbReference type="ChEBI" id="CHEBI:61891"/>
        <dbReference type="EC" id="2.1.1.297"/>
    </reaction>
</comment>
<dbReference type="InterPro" id="IPR019874">
    <property type="entry name" value="RF_methyltr_PrmC"/>
</dbReference>
<sequence length="288" mass="31943">MTAFSNLWEARRWASLFLKEHNREEGVADLLLMDLMSMSKAQLLAAMRDDFPQAVQDTFIKQIYQHVENGTPVQHLTGYAHFYGRNFTVSPAVLIPRPETEELVQLALGQIAQEFKDKQPVKVIDVGTGSGIIAITLKKEHPSLQVQGVDISADALNVARQNAQELEADVEFLKGDFLTPFINAGQKAEVIISNPPYIPPEDEASLDDVVRLHDPGLALFAEDNGLAAYKRIIEQLPKVVADSALVAFEIGDKQGGAVKNLLQSTFPNVEPKVVQDINQKDRIVYSWV</sequence>
<comment type="caution">
    <text evidence="9">The sequence shown here is derived from an EMBL/GenBank/DDBJ whole genome shotgun (WGS) entry which is preliminary data.</text>
</comment>
<dbReference type="Pfam" id="PF05175">
    <property type="entry name" value="MTS"/>
    <property type="match status" value="1"/>
</dbReference>
<keyword evidence="3 5" id="KW-0949">S-adenosyl-L-methionine</keyword>
<evidence type="ECO:0000313" key="9">
    <source>
        <dbReference type="EMBL" id="GAA0487482.1"/>
    </source>
</evidence>
<feature type="binding site" evidence="5">
    <location>
        <begin position="194"/>
        <end position="197"/>
    </location>
    <ligand>
        <name>substrate</name>
    </ligand>
</feature>
<keyword evidence="10" id="KW-1185">Reference proteome</keyword>
<evidence type="ECO:0000259" key="7">
    <source>
        <dbReference type="Pfam" id="PF05175"/>
    </source>
</evidence>
<dbReference type="Gene3D" id="1.10.8.10">
    <property type="entry name" value="DNA helicase RuvA subunit, C-terminal domain"/>
    <property type="match status" value="1"/>
</dbReference>
<comment type="function">
    <text evidence="5">Methylates the class 1 translation termination release factors RF1/PrfA and RF2/PrfB on the glutamine residue of the universally conserved GGQ motif.</text>
</comment>
<feature type="binding site" evidence="5">
    <location>
        <position position="150"/>
    </location>
    <ligand>
        <name>S-adenosyl-L-methionine</name>
        <dbReference type="ChEBI" id="CHEBI:59789"/>
    </ligand>
</feature>
<dbReference type="PANTHER" id="PTHR18895">
    <property type="entry name" value="HEMK METHYLTRANSFERASE"/>
    <property type="match status" value="1"/>
</dbReference>
<dbReference type="EMBL" id="BAAADO010000002">
    <property type="protein sequence ID" value="GAA0487482.1"/>
    <property type="molecule type" value="Genomic_DNA"/>
</dbReference>
<dbReference type="Proteomes" id="UP001500880">
    <property type="component" value="Unassembled WGS sequence"/>
</dbReference>
<dbReference type="GO" id="GO:0008168">
    <property type="term" value="F:methyltransferase activity"/>
    <property type="evidence" value="ECO:0007669"/>
    <property type="project" value="UniProtKB-KW"/>
</dbReference>
<accession>A0ABP3KYP3</accession>
<evidence type="ECO:0000313" key="10">
    <source>
        <dbReference type="Proteomes" id="UP001500880"/>
    </source>
</evidence>
<proteinExistence type="inferred from homology"/>
<evidence type="ECO:0000256" key="5">
    <source>
        <dbReference type="HAMAP-Rule" id="MF_02126"/>
    </source>
</evidence>